<feature type="transmembrane region" description="Helical" evidence="16">
    <location>
        <begin position="6"/>
        <end position="27"/>
    </location>
</feature>
<evidence type="ECO:0000256" key="5">
    <source>
        <dbReference type="ARBA" id="ARBA00022630"/>
    </source>
</evidence>
<evidence type="ECO:0000256" key="7">
    <source>
        <dbReference type="ARBA" id="ARBA00022692"/>
    </source>
</evidence>
<evidence type="ECO:0000256" key="12">
    <source>
        <dbReference type="ARBA" id="ARBA00023065"/>
    </source>
</evidence>
<evidence type="ECO:0000256" key="11">
    <source>
        <dbReference type="ARBA" id="ARBA00023053"/>
    </source>
</evidence>
<dbReference type="PANTHER" id="PTHR37838">
    <property type="entry name" value="NA(+)-TRANSLOCATING NADH-QUINONE REDUCTASE SUBUNIT C"/>
    <property type="match status" value="1"/>
</dbReference>
<proteinExistence type="predicted"/>
<reference evidence="18 19" key="1">
    <citation type="journal article" date="2015" name="Stand. Genomic Sci.">
        <title>Complete genome sequence and description of Salinispira pacifica gen. nov., sp. nov., a novel spirochaete isolated form a hypersaline microbial mat.</title>
        <authorList>
            <person name="Ben Hania W."/>
            <person name="Joseph M."/>
            <person name="Schumann P."/>
            <person name="Bunk B."/>
            <person name="Fiebig A."/>
            <person name="Sproer C."/>
            <person name="Klenk H.P."/>
            <person name="Fardeau M.L."/>
            <person name="Spring S."/>
        </authorList>
    </citation>
    <scope>NUCLEOTIDE SEQUENCE [LARGE SCALE GENOMIC DNA]</scope>
    <source>
        <strain evidence="18 19">L21-RPul-D2</strain>
    </source>
</reference>
<evidence type="ECO:0000256" key="4">
    <source>
        <dbReference type="ARBA" id="ARBA00022553"/>
    </source>
</evidence>
<keyword evidence="12" id="KW-0406">Ion transport</keyword>
<evidence type="ECO:0000256" key="16">
    <source>
        <dbReference type="SAM" id="Phobius"/>
    </source>
</evidence>
<dbReference type="GO" id="GO:0010181">
    <property type="term" value="F:FMN binding"/>
    <property type="evidence" value="ECO:0007669"/>
    <property type="project" value="InterPro"/>
</dbReference>
<keyword evidence="14 16" id="KW-0472">Membrane</keyword>
<keyword evidence="10" id="KW-0520">NAD</keyword>
<evidence type="ECO:0000256" key="3">
    <source>
        <dbReference type="ARBA" id="ARBA00022519"/>
    </source>
</evidence>
<name>V5WIE5_9SPIO</name>
<dbReference type="SMART" id="SM00900">
    <property type="entry name" value="FMN_bind"/>
    <property type="match status" value="1"/>
</dbReference>
<keyword evidence="3" id="KW-0997">Cell inner membrane</keyword>
<keyword evidence="6" id="KW-0288">FMN</keyword>
<dbReference type="InterPro" id="IPR010204">
    <property type="entry name" value="NqrC"/>
</dbReference>
<evidence type="ECO:0000256" key="1">
    <source>
        <dbReference type="ARBA" id="ARBA00022448"/>
    </source>
</evidence>
<dbReference type="PANTHER" id="PTHR37838:SF1">
    <property type="entry name" value="NA(+)-TRANSLOCATING NADH-QUINONE REDUCTASE SUBUNIT C"/>
    <property type="match status" value="1"/>
</dbReference>
<dbReference type="HOGENOM" id="CLU_077882_0_2_12"/>
<dbReference type="AlphaFoldDB" id="V5WIE5"/>
<dbReference type="eggNOG" id="COG2869">
    <property type="taxonomic scope" value="Bacteria"/>
</dbReference>
<dbReference type="GO" id="GO:0016655">
    <property type="term" value="F:oxidoreductase activity, acting on NAD(P)H, quinone or similar compound as acceptor"/>
    <property type="evidence" value="ECO:0007669"/>
    <property type="project" value="InterPro"/>
</dbReference>
<protein>
    <submittedName>
        <fullName evidence="18">Na(+)-translocating NADH-quinone reductase subunit C</fullName>
    </submittedName>
</protein>
<keyword evidence="5" id="KW-0285">Flavoprotein</keyword>
<evidence type="ECO:0000256" key="15">
    <source>
        <dbReference type="ARBA" id="ARBA00023201"/>
    </source>
</evidence>
<dbReference type="EMBL" id="CP006939">
    <property type="protein sequence ID" value="AHC15548.1"/>
    <property type="molecule type" value="Genomic_DNA"/>
</dbReference>
<keyword evidence="7 16" id="KW-0812">Transmembrane</keyword>
<organism evidence="18 19">
    <name type="scientific">Salinispira pacifica</name>
    <dbReference type="NCBI Taxonomy" id="1307761"/>
    <lineage>
        <taxon>Bacteria</taxon>
        <taxon>Pseudomonadati</taxon>
        <taxon>Spirochaetota</taxon>
        <taxon>Spirochaetia</taxon>
        <taxon>Spirochaetales</taxon>
        <taxon>Spirochaetaceae</taxon>
        <taxon>Salinispira</taxon>
    </lineage>
</organism>
<keyword evidence="15" id="KW-0739">Sodium transport</keyword>
<dbReference type="GO" id="GO:0016020">
    <property type="term" value="C:membrane"/>
    <property type="evidence" value="ECO:0007669"/>
    <property type="project" value="InterPro"/>
</dbReference>
<dbReference type="KEGG" id="slr:L21SP2_2185"/>
<evidence type="ECO:0000313" key="18">
    <source>
        <dbReference type="EMBL" id="AHC15548.1"/>
    </source>
</evidence>
<evidence type="ECO:0000313" key="19">
    <source>
        <dbReference type="Proteomes" id="UP000018680"/>
    </source>
</evidence>
<evidence type="ECO:0000256" key="2">
    <source>
        <dbReference type="ARBA" id="ARBA00022475"/>
    </source>
</evidence>
<dbReference type="InterPro" id="IPR007329">
    <property type="entry name" value="FMN-bd"/>
</dbReference>
<evidence type="ECO:0000256" key="9">
    <source>
        <dbReference type="ARBA" id="ARBA00022989"/>
    </source>
</evidence>
<dbReference type="RefSeq" id="WP_024268452.1">
    <property type="nucleotide sequence ID" value="NC_023035.1"/>
</dbReference>
<evidence type="ECO:0000256" key="14">
    <source>
        <dbReference type="ARBA" id="ARBA00023136"/>
    </source>
</evidence>
<keyword evidence="4" id="KW-0597">Phosphoprotein</keyword>
<keyword evidence="11" id="KW-0915">Sodium</keyword>
<evidence type="ECO:0000259" key="17">
    <source>
        <dbReference type="SMART" id="SM00900"/>
    </source>
</evidence>
<keyword evidence="19" id="KW-1185">Reference proteome</keyword>
<dbReference type="GO" id="GO:0006814">
    <property type="term" value="P:sodium ion transport"/>
    <property type="evidence" value="ECO:0007669"/>
    <property type="project" value="UniProtKB-KW"/>
</dbReference>
<dbReference type="PATRIC" id="fig|1307761.3.peg.2178"/>
<feature type="domain" description="FMN-binding" evidence="17">
    <location>
        <begin position="100"/>
        <end position="203"/>
    </location>
</feature>
<dbReference type="Proteomes" id="UP000018680">
    <property type="component" value="Chromosome"/>
</dbReference>
<sequence length="210" mass="22920">MNKNSLIYTIIFSFIVTFAFVFLLALANEGTKDIVEQNQRLEANRAVLSALGIDFNPADRNEVFSRFEEVNELTSEEGLTYYRANVEGETVYALQTNGAGLWGNIELVIGFNEDVTRFKGLEVIDQNETPGLGGRITEDWYSSQFVNQAIPQDVASGNDKLALASGDGRGDDNKDDAKVDAITGATRTSESMQTIVSRAAAEMNSILGGM</sequence>
<dbReference type="STRING" id="1307761.L21SP2_2185"/>
<keyword evidence="9 16" id="KW-1133">Transmembrane helix</keyword>
<evidence type="ECO:0000256" key="6">
    <source>
        <dbReference type="ARBA" id="ARBA00022643"/>
    </source>
</evidence>
<keyword evidence="8" id="KW-1278">Translocase</keyword>
<gene>
    <name evidence="18" type="ORF">L21SP2_2185</name>
</gene>
<evidence type="ECO:0000256" key="13">
    <source>
        <dbReference type="ARBA" id="ARBA00023075"/>
    </source>
</evidence>
<keyword evidence="13" id="KW-0830">Ubiquinone</keyword>
<evidence type="ECO:0000256" key="8">
    <source>
        <dbReference type="ARBA" id="ARBA00022967"/>
    </source>
</evidence>
<accession>V5WIE5</accession>
<evidence type="ECO:0000256" key="10">
    <source>
        <dbReference type="ARBA" id="ARBA00023027"/>
    </source>
</evidence>
<dbReference type="OrthoDB" id="9794010at2"/>
<keyword evidence="2" id="KW-1003">Cell membrane</keyword>
<keyword evidence="1" id="KW-0813">Transport</keyword>
<dbReference type="Pfam" id="PF04205">
    <property type="entry name" value="FMN_bind"/>
    <property type="match status" value="1"/>
</dbReference>